<evidence type="ECO:0000313" key="1">
    <source>
        <dbReference type="EMBL" id="PSH69672.1"/>
    </source>
</evidence>
<dbReference type="RefSeq" id="WP_106709982.1">
    <property type="nucleotide sequence ID" value="NZ_PGGO01000003.1"/>
</dbReference>
<proteinExistence type="predicted"/>
<keyword evidence="2" id="KW-1185">Reference proteome</keyword>
<dbReference type="OrthoDB" id="8371972at2"/>
<comment type="caution">
    <text evidence="1">The sequence shown here is derived from an EMBL/GenBank/DDBJ whole genome shotgun (WGS) entry which is preliminary data.</text>
</comment>
<dbReference type="AlphaFoldDB" id="A0A2P7BTE8"/>
<accession>A0A2P7BTE8</accession>
<reference evidence="2" key="1">
    <citation type="submission" date="2017-11" db="EMBL/GenBank/DDBJ databases">
        <authorList>
            <person name="Kuznetsova I."/>
            <person name="Sazanova A."/>
            <person name="Chirak E."/>
            <person name="Safronova V."/>
            <person name="Willems A."/>
        </authorList>
    </citation>
    <scope>NUCLEOTIDE SEQUENCE [LARGE SCALE GENOMIC DNA]</scope>
    <source>
        <strain evidence="2">STM 196</strain>
    </source>
</reference>
<organism evidence="1 2">
    <name type="scientific">Phyllobacterium brassicacearum</name>
    <dbReference type="NCBI Taxonomy" id="314235"/>
    <lineage>
        <taxon>Bacteria</taxon>
        <taxon>Pseudomonadati</taxon>
        <taxon>Pseudomonadota</taxon>
        <taxon>Alphaproteobacteria</taxon>
        <taxon>Hyphomicrobiales</taxon>
        <taxon>Phyllobacteriaceae</taxon>
        <taxon>Phyllobacterium</taxon>
    </lineage>
</organism>
<sequence length="81" mass="9463">MVEITQELIYEVLSKIQGDVLHLKEGQREMRHDIVRLRNDIHIVQGDINGLRAANVEIVDRLDRIELRELAEAQARFEPHP</sequence>
<protein>
    <submittedName>
        <fullName evidence="1">Uncharacterized protein</fullName>
    </submittedName>
</protein>
<gene>
    <name evidence="1" type="ORF">CU102_05175</name>
</gene>
<dbReference type="Proteomes" id="UP000241444">
    <property type="component" value="Unassembled WGS sequence"/>
</dbReference>
<evidence type="ECO:0000313" key="2">
    <source>
        <dbReference type="Proteomes" id="UP000241444"/>
    </source>
</evidence>
<name>A0A2P7BTE8_9HYPH</name>
<dbReference type="EMBL" id="PGGO01000003">
    <property type="protein sequence ID" value="PSH69672.1"/>
    <property type="molecule type" value="Genomic_DNA"/>
</dbReference>